<dbReference type="GO" id="GO:0016491">
    <property type="term" value="F:oxidoreductase activity"/>
    <property type="evidence" value="ECO:0007669"/>
    <property type="project" value="UniProtKB-KW"/>
</dbReference>
<evidence type="ECO:0000256" key="2">
    <source>
        <dbReference type="ARBA" id="ARBA00023002"/>
    </source>
</evidence>
<evidence type="ECO:0000256" key="1">
    <source>
        <dbReference type="ARBA" id="ARBA00001964"/>
    </source>
</evidence>
<dbReference type="PANTHER" id="PTHR43257">
    <property type="entry name" value="PYRUVATE DEHYDROGENASE E1 COMPONENT BETA SUBUNIT"/>
    <property type="match status" value="1"/>
</dbReference>
<name>A0A2H3L5B3_9CHLR</name>
<dbReference type="Proteomes" id="UP000220922">
    <property type="component" value="Unassembled WGS sequence"/>
</dbReference>
<keyword evidence="6" id="KW-1185">Reference proteome</keyword>
<dbReference type="FunFam" id="3.40.50.970:FF:000001">
    <property type="entry name" value="Pyruvate dehydrogenase E1 beta subunit"/>
    <property type="match status" value="1"/>
</dbReference>
<dbReference type="PANTHER" id="PTHR43257:SF2">
    <property type="entry name" value="PYRUVATE DEHYDROGENASE E1 COMPONENT SUBUNIT BETA"/>
    <property type="match status" value="1"/>
</dbReference>
<comment type="caution">
    <text evidence="5">The sequence shown here is derived from an EMBL/GenBank/DDBJ whole genome shotgun (WGS) entry which is preliminary data.</text>
</comment>
<dbReference type="EMBL" id="LYXE01000146">
    <property type="protein sequence ID" value="PDV97430.1"/>
    <property type="molecule type" value="Genomic_DNA"/>
</dbReference>
<evidence type="ECO:0000259" key="4">
    <source>
        <dbReference type="SMART" id="SM00861"/>
    </source>
</evidence>
<gene>
    <name evidence="5" type="ORF">A9Q02_18445</name>
</gene>
<feature type="domain" description="Transketolase-like pyrimidine-binding" evidence="4">
    <location>
        <begin position="26"/>
        <end position="199"/>
    </location>
</feature>
<protein>
    <submittedName>
        <fullName evidence="5">Pyruvate dehydrogenase</fullName>
    </submittedName>
</protein>
<dbReference type="OrthoDB" id="8732661at2"/>
<dbReference type="InterPro" id="IPR005475">
    <property type="entry name" value="Transketolase-like_Pyr-bd"/>
</dbReference>
<dbReference type="Pfam" id="PF02779">
    <property type="entry name" value="Transket_pyr"/>
    <property type="match status" value="1"/>
</dbReference>
<sequence length="346" mass="37098">MTWDQGLHKGVTTLAAEDTTQTVRELTYLEAIRDGLRFALQHDPSVVLLGEDIGAYGGAFKVTQGLLDEFGADRVIDTPMAELAMIYAAVGMSFQGFHPVVEMQFADFISTGFDALVQFAATNHYRWGQSVPITIRAPGAGGLRAGPFHSQSNEAWFVHTPGLKVVAPATPADARGLLLSAIRDPNPVIYYETKYLYRSLKGAVPEGEVTIPLGEAALRKSGEELSIITYGAMVHESLAAAAHLEREGHSIEVLDLRTLKPLDEAAILATARRTGKVLIVHEANRTCGVGAEVAALIANEAFAYLDGPISRLAGPDTPVPYSPPLEDAHRPGASAIITATRELLAY</sequence>
<dbReference type="Gene3D" id="3.40.50.970">
    <property type="match status" value="1"/>
</dbReference>
<dbReference type="Pfam" id="PF02780">
    <property type="entry name" value="Transketolase_C"/>
    <property type="match status" value="1"/>
</dbReference>
<dbReference type="FunFam" id="3.40.50.920:FF:000001">
    <property type="entry name" value="Pyruvate dehydrogenase E1 beta subunit"/>
    <property type="match status" value="1"/>
</dbReference>
<proteinExistence type="predicted"/>
<organism evidence="5 6">
    <name type="scientific">Candidatus Chloroploca asiatica</name>
    <dbReference type="NCBI Taxonomy" id="1506545"/>
    <lineage>
        <taxon>Bacteria</taxon>
        <taxon>Bacillati</taxon>
        <taxon>Chloroflexota</taxon>
        <taxon>Chloroflexia</taxon>
        <taxon>Chloroflexales</taxon>
        <taxon>Chloroflexineae</taxon>
        <taxon>Oscillochloridaceae</taxon>
        <taxon>Candidatus Chloroploca</taxon>
    </lineage>
</organism>
<dbReference type="Gene3D" id="3.40.50.920">
    <property type="match status" value="1"/>
</dbReference>
<evidence type="ECO:0000256" key="3">
    <source>
        <dbReference type="ARBA" id="ARBA00023052"/>
    </source>
</evidence>
<accession>A0A2H3L5B3</accession>
<comment type="cofactor">
    <cofactor evidence="1">
        <name>thiamine diphosphate</name>
        <dbReference type="ChEBI" id="CHEBI:58937"/>
    </cofactor>
</comment>
<dbReference type="RefSeq" id="WP_097654472.1">
    <property type="nucleotide sequence ID" value="NZ_LYXE01000146.1"/>
</dbReference>
<dbReference type="AlphaFoldDB" id="A0A2H3L5B3"/>
<evidence type="ECO:0000313" key="6">
    <source>
        <dbReference type="Proteomes" id="UP000220922"/>
    </source>
</evidence>
<keyword evidence="2" id="KW-0560">Oxidoreductase</keyword>
<keyword evidence="3" id="KW-0786">Thiamine pyrophosphate</keyword>
<dbReference type="SUPFAM" id="SSF52922">
    <property type="entry name" value="TK C-terminal domain-like"/>
    <property type="match status" value="1"/>
</dbReference>
<dbReference type="InterPro" id="IPR009014">
    <property type="entry name" value="Transketo_C/PFOR_II"/>
</dbReference>
<dbReference type="CDD" id="cd07036">
    <property type="entry name" value="TPP_PYR_E1-PDHc-beta_like"/>
    <property type="match status" value="1"/>
</dbReference>
<evidence type="ECO:0000313" key="5">
    <source>
        <dbReference type="EMBL" id="PDV97430.1"/>
    </source>
</evidence>
<dbReference type="SUPFAM" id="SSF52518">
    <property type="entry name" value="Thiamin diphosphate-binding fold (THDP-binding)"/>
    <property type="match status" value="1"/>
</dbReference>
<dbReference type="SMART" id="SM00861">
    <property type="entry name" value="Transket_pyr"/>
    <property type="match status" value="1"/>
</dbReference>
<keyword evidence="5" id="KW-0670">Pyruvate</keyword>
<dbReference type="InterPro" id="IPR029061">
    <property type="entry name" value="THDP-binding"/>
</dbReference>
<dbReference type="InterPro" id="IPR033248">
    <property type="entry name" value="Transketolase_C"/>
</dbReference>
<reference evidence="5 6" key="1">
    <citation type="submission" date="2016-05" db="EMBL/GenBank/DDBJ databases">
        <authorList>
            <person name="Lavstsen T."/>
            <person name="Jespersen J.S."/>
        </authorList>
    </citation>
    <scope>NUCLEOTIDE SEQUENCE [LARGE SCALE GENOMIC DNA]</scope>
    <source>
        <strain evidence="5 6">B7-9</strain>
    </source>
</reference>